<dbReference type="PIRSF" id="PIRSF036761">
    <property type="entry name" value="GDH_Mll4104"/>
    <property type="match status" value="1"/>
</dbReference>
<dbReference type="RefSeq" id="WP_184041613.1">
    <property type="nucleotide sequence ID" value="NZ_JACHHY010000027.1"/>
</dbReference>
<organism evidence="7 8">
    <name type="scientific">Chitinivorax tropicus</name>
    <dbReference type="NCBI Taxonomy" id="714531"/>
    <lineage>
        <taxon>Bacteria</taxon>
        <taxon>Pseudomonadati</taxon>
        <taxon>Pseudomonadota</taxon>
        <taxon>Betaproteobacteria</taxon>
        <taxon>Chitinivorax</taxon>
    </lineage>
</organism>
<feature type="domain" description="NAD-specific glutamate dehydrogenase C-terminal" evidence="3">
    <location>
        <begin position="1263"/>
        <end position="1598"/>
    </location>
</feature>
<dbReference type="InterPro" id="IPR028971">
    <property type="entry name" value="NAD-GDH_cat"/>
</dbReference>
<dbReference type="Pfam" id="PF05088">
    <property type="entry name" value="Bac_GDH_CD"/>
    <property type="match status" value="1"/>
</dbReference>
<dbReference type="InterPro" id="IPR049062">
    <property type="entry name" value="NAD_Glu_DH_ACT2"/>
</dbReference>
<dbReference type="Gene3D" id="3.40.50.720">
    <property type="entry name" value="NAD(P)-binding Rossmann-like Domain"/>
    <property type="match status" value="1"/>
</dbReference>
<feature type="domain" description="NAD-glutamate dehydrogenase ACT3" evidence="6">
    <location>
        <begin position="565"/>
        <end position="622"/>
    </location>
</feature>
<name>A0A840MSQ3_9PROT</name>
<keyword evidence="1 7" id="KW-0560">Oxidoreductase</keyword>
<sequence>MSVTHNINKNRVIDQIQECAAQTLSPEMQSVLAPFIAHYYADVADEDIASRDPLDLYGAACSHWQLGRQRAPGQAILRVYNPDFEADGWQSTHTIVEIVNDDMPFLVDSISLALNTRGLTIHLIVHPVVALTRDADHCYASHCEPEDLGCRHESYMHFEIDRQSDPATLKALESALQQVLAEVSAAVEDWPAMVDAARQARASLADTHPAIAQSDLDEIDAFLAWLIDQHYTFLGYRCYDLLDTPDGLVLKVVKGCGLGILRDNDRAHSQSFDSLTPALRQQAQAPYPLILCKSNTRSTVHRAGYLDYVGVKRFDNEGKVIGEYRFLGLYTSELYNNTPRQVPILRAKIDAVLSETRYLPGSHKAKTLLNVLETYPRDELLELSIEQLRLFSHGIVNLQERQRVRLFVRRDPYGRYYACLLYVPRDNWNTEVRLKIQALLLETFQGRHVEFWATLSESMLARIEFIVRVSPEATISFSNEALEQQVAQLCRRWEDSLGSALIEAVGEEHGTHLLKQFHAAFPAAYREDFQPRHAVQDILKLVSLTPQHNCELALRQVLVGQQPLICLKLFRNTETSLSRTLPMLENMGGQVLEERPYMVRPALGGPYWVTDFSMQLADPELFVIEQNRDNFLTCFSKVFNGEAEDDGLNRLILLAGLDWREVAVLRAYNKYLRQAGLTFSQHYVEQCLASHAHIVWQLIALFKARHDPIHSDSSAAQTLFEDLHLQLDRVANLADDRILRGFLTVILATLRTNYFQRDSQGHPKPYISFKLNSGAIDFLPLPKPLVEIWVYSPRMEGIHLRGGKVARGGLRWSDRMEDVRTEVLGLVKAQMVKNAVIVPVGSKGGFVCKKLHGSLDRDAIQAEGVACYQTFIRGLLDLTDNRVGGKVIPPADLVRLDTDDPYLVVAADKGTATFSDVANTIALEYGFWLGDAFASGGSAGYDHKQMGITARGTWESVKRHFREIGLDIQTNEFTVVGIGDMSGDVFGNGMLLSPHIRLLAAFDHRHIFIDPNPDPAISFAERQRLFKLPRSSWADYTPGLISAGGGVYPRSLKSIKLSAETRAALAITHDALTPNDLIKELLKAPVDLLYNGGIGTYVKGSRQSHAEANDRANDLVRVDGRELRCRVVAEGGNLGLTQPGRIEYALGGGRINTDAIDNSAGVDCSDHEVNIKVLLNAVMAEGELSLKHRNQLLADMTDDVAALVLADNYLQTEVLSLSQAIGPQMLNTHARFITYLERVGRMSRRLEYLPNDEEIAERRLARQGLTRPELAVLLAYAKIDLYDQLLESSVPDETDFNQLLLRYFPNALGERYTDQMLDHTLKREIVATFLTNNLINRMGMTFIFRVNEETGFSPADITRAWYAASQVFNAHRYAKQVESLDGKVAATVQYELLHELRKLIERATRWMLRNCRFAHDCNEIVQQYQSGVSVLIDVLPGILQGEDKGKSDTMERRWLEQGVPAEIASALARAEPLLSSLDILDIAHANMAAPEMVAQIHFDIGANLSLDWMLSAINRLPRDNRWSTLARSALRDDLYRQHRSLTALVLQTAHTGEWQTASATWRTHRKQGVDACRELLTELQAHPTQDLAMLSAALRELRNHLIGT</sequence>
<dbReference type="InterPro" id="IPR048381">
    <property type="entry name" value="GDH_C"/>
</dbReference>
<dbReference type="Pfam" id="PF21078">
    <property type="entry name" value="GDH_HM3"/>
    <property type="match status" value="1"/>
</dbReference>
<dbReference type="Pfam" id="PF21077">
    <property type="entry name" value="GDH_ACT3"/>
    <property type="match status" value="1"/>
</dbReference>
<protein>
    <submittedName>
        <fullName evidence="7">Glutamate dehydrogenase</fullName>
        <ecNumber evidence="7">1.4.1.2</ecNumber>
    </submittedName>
</protein>
<dbReference type="InterPro" id="IPR049058">
    <property type="entry name" value="NAD_Glu_DH_HM2"/>
</dbReference>
<dbReference type="GO" id="GO:0006538">
    <property type="term" value="P:L-glutamate catabolic process"/>
    <property type="evidence" value="ECO:0007669"/>
    <property type="project" value="InterPro"/>
</dbReference>
<feature type="domain" description="NAD-glutamate dehydrogenase catalytic" evidence="2">
    <location>
        <begin position="724"/>
        <end position="1217"/>
    </location>
</feature>
<dbReference type="Pfam" id="PF21074">
    <property type="entry name" value="GDH_C"/>
    <property type="match status" value="1"/>
</dbReference>
<dbReference type="InterPro" id="IPR049059">
    <property type="entry name" value="NAD_Glu_DH_HM1"/>
</dbReference>
<dbReference type="PANTHER" id="PTHR43403">
    <property type="entry name" value="NAD-SPECIFIC GLUTAMATE DEHYDROGENASE"/>
    <property type="match status" value="1"/>
</dbReference>
<evidence type="ECO:0000256" key="1">
    <source>
        <dbReference type="ARBA" id="ARBA00023002"/>
    </source>
</evidence>
<dbReference type="InterPro" id="IPR046346">
    <property type="entry name" value="Aminoacid_DH-like_N_sf"/>
</dbReference>
<dbReference type="Pfam" id="PF21075">
    <property type="entry name" value="GDH_ACT1"/>
    <property type="match status" value="1"/>
</dbReference>
<evidence type="ECO:0000259" key="4">
    <source>
        <dbReference type="Pfam" id="PF21075"/>
    </source>
</evidence>
<dbReference type="Pfam" id="PF21079">
    <property type="entry name" value="GDH_HM2"/>
    <property type="match status" value="1"/>
</dbReference>
<dbReference type="InterPro" id="IPR024727">
    <property type="entry name" value="NAD_Glu_DH_N_ACT1"/>
</dbReference>
<evidence type="ECO:0000313" key="7">
    <source>
        <dbReference type="EMBL" id="MBB5020207.1"/>
    </source>
</evidence>
<evidence type="ECO:0000259" key="3">
    <source>
        <dbReference type="Pfam" id="PF21074"/>
    </source>
</evidence>
<feature type="domain" description="NAD-glutamate dehydrogenase N-terminal ACT1" evidence="4">
    <location>
        <begin position="35"/>
        <end position="176"/>
    </location>
</feature>
<dbReference type="InterPro" id="IPR049064">
    <property type="entry name" value="NAD_Glu_DH_ACT3"/>
</dbReference>
<dbReference type="Pfam" id="PF21073">
    <property type="entry name" value="GDH_HM1"/>
    <property type="match status" value="1"/>
</dbReference>
<evidence type="ECO:0000259" key="2">
    <source>
        <dbReference type="Pfam" id="PF05088"/>
    </source>
</evidence>
<dbReference type="InterPro" id="IPR007780">
    <property type="entry name" value="NAD_Glu_DH_bac"/>
</dbReference>
<dbReference type="SUPFAM" id="SSF51735">
    <property type="entry name" value="NAD(P)-binding Rossmann-fold domains"/>
    <property type="match status" value="1"/>
</dbReference>
<reference evidence="7 8" key="1">
    <citation type="submission" date="2020-08" db="EMBL/GenBank/DDBJ databases">
        <title>Genomic Encyclopedia of Type Strains, Phase IV (KMG-IV): sequencing the most valuable type-strain genomes for metagenomic binning, comparative biology and taxonomic classification.</title>
        <authorList>
            <person name="Goeker M."/>
        </authorList>
    </citation>
    <scope>NUCLEOTIDE SEQUENCE [LARGE SCALE GENOMIC DNA]</scope>
    <source>
        <strain evidence="7 8">DSM 27165</strain>
    </source>
</reference>
<dbReference type="SUPFAM" id="SSF53223">
    <property type="entry name" value="Aminoacid dehydrogenase-like, N-terminal domain"/>
    <property type="match status" value="1"/>
</dbReference>
<evidence type="ECO:0000259" key="6">
    <source>
        <dbReference type="Pfam" id="PF21077"/>
    </source>
</evidence>
<proteinExistence type="predicted"/>
<dbReference type="EMBL" id="JACHHY010000027">
    <property type="protein sequence ID" value="MBB5020207.1"/>
    <property type="molecule type" value="Genomic_DNA"/>
</dbReference>
<dbReference type="InterPro" id="IPR049056">
    <property type="entry name" value="NAD_Glu_DH_HM3"/>
</dbReference>
<comment type="caution">
    <text evidence="7">The sequence shown here is derived from an EMBL/GenBank/DDBJ whole genome shotgun (WGS) entry which is preliminary data.</text>
</comment>
<evidence type="ECO:0000313" key="8">
    <source>
        <dbReference type="Proteomes" id="UP000575898"/>
    </source>
</evidence>
<accession>A0A840MSQ3</accession>
<feature type="domain" description="NAD-glutamate dehydrogenase ACT2" evidence="5">
    <location>
        <begin position="405"/>
        <end position="494"/>
    </location>
</feature>
<dbReference type="Pfam" id="PF21076">
    <property type="entry name" value="GDH_ACT2"/>
    <property type="match status" value="1"/>
</dbReference>
<dbReference type="Proteomes" id="UP000575898">
    <property type="component" value="Unassembled WGS sequence"/>
</dbReference>
<evidence type="ECO:0000259" key="5">
    <source>
        <dbReference type="Pfam" id="PF21076"/>
    </source>
</evidence>
<dbReference type="PANTHER" id="PTHR43403:SF1">
    <property type="entry name" value="NAD-SPECIFIC GLUTAMATE DEHYDROGENASE"/>
    <property type="match status" value="1"/>
</dbReference>
<gene>
    <name evidence="7" type="ORF">HNQ59_003524</name>
</gene>
<dbReference type="InterPro" id="IPR036291">
    <property type="entry name" value="NAD(P)-bd_dom_sf"/>
</dbReference>
<dbReference type="GO" id="GO:0004352">
    <property type="term" value="F:glutamate dehydrogenase (NAD+) activity"/>
    <property type="evidence" value="ECO:0007669"/>
    <property type="project" value="UniProtKB-EC"/>
</dbReference>
<dbReference type="GO" id="GO:0004069">
    <property type="term" value="F:L-aspartate:2-oxoglutarate aminotransferase activity"/>
    <property type="evidence" value="ECO:0007669"/>
    <property type="project" value="InterPro"/>
</dbReference>
<keyword evidence="8" id="KW-1185">Reference proteome</keyword>
<dbReference type="EC" id="1.4.1.2" evidence="7"/>